<comment type="caution">
    <text evidence="1">The sequence shown here is derived from an EMBL/GenBank/DDBJ whole genome shotgun (WGS) entry which is preliminary data.</text>
</comment>
<gene>
    <name evidence="1" type="ORF">CtesDRAFT_PD1599</name>
</gene>
<dbReference type="AlphaFoldDB" id="B7X3H2"/>
<evidence type="ECO:0000313" key="1">
    <source>
        <dbReference type="EMBL" id="EED66653.1"/>
    </source>
</evidence>
<protein>
    <submittedName>
        <fullName evidence="1">Uncharacterized protein</fullName>
    </submittedName>
</protein>
<reference evidence="1 2" key="1">
    <citation type="journal article" date="2004" name="Appl. Environ. Microbiol.">
        <title>Mineralization of individual congeners of linear alkylbenzenesulfonate by defined pairs of heterotrophic bacteria.</title>
        <authorList>
            <person name="Schleheck D."/>
            <person name="Knepper T.P."/>
            <person name="Fischer K."/>
            <person name="Cook A.M."/>
        </authorList>
    </citation>
    <scope>NUCLEOTIDE SEQUENCE [LARGE SCALE GENOMIC DNA]</scope>
    <source>
        <strain evidence="2">DSM 14576 / KF-1</strain>
    </source>
</reference>
<accession>B7X3H2</accession>
<evidence type="ECO:0000313" key="2">
    <source>
        <dbReference type="Proteomes" id="UP000003039"/>
    </source>
</evidence>
<name>B7X3H2_COMTK</name>
<dbReference type="EMBL" id="AAUJ02000001">
    <property type="protein sequence ID" value="EED66653.1"/>
    <property type="molecule type" value="Genomic_DNA"/>
</dbReference>
<organism evidence="1 2">
    <name type="scientific">Comamonas testosteroni (strain DSM 14576 / KF-1)</name>
    <name type="common">Pseudomonas testosteroni</name>
    <dbReference type="NCBI Taxonomy" id="399795"/>
    <lineage>
        <taxon>Bacteria</taxon>
        <taxon>Pseudomonadati</taxon>
        <taxon>Pseudomonadota</taxon>
        <taxon>Betaproteobacteria</taxon>
        <taxon>Burkholderiales</taxon>
        <taxon>Comamonadaceae</taxon>
        <taxon>Comamonas</taxon>
    </lineage>
</organism>
<proteinExistence type="predicted"/>
<dbReference type="Proteomes" id="UP000003039">
    <property type="component" value="Unassembled WGS sequence"/>
</dbReference>
<sequence precursor="true">MSKRCNELLASPILPRFTSAVAAPNSRGDAVNLL</sequence>